<feature type="compositionally biased region" description="Basic and acidic residues" evidence="8">
    <location>
        <begin position="136"/>
        <end position="152"/>
    </location>
</feature>
<dbReference type="SMART" id="SM00544">
    <property type="entry name" value="MA3"/>
    <property type="match status" value="1"/>
</dbReference>
<sequence>MSSDGSTHSPRADKRSPSKSINDQSTNDEKQESPVIRRESSSPETPPGSPSRNRSSSPPTPDGSPPPNESSPAPERQSSPVARERSPSEPPREPRSKKSRRDRSGSTSPHERRRETKRKSQKRSKSRSRSPKRTKSQKEPEPAAPPRKEPVDILRTRTGGAYIPPAKLKLMQAQIADKSSEQYQRMNWERLKKKIHGLVNRVNVGNLVQIVRELLQENVIRGKGLLTRSIIQAQAFSPTFSHVYAALVAVINSKFPHIGELLLRRLIVQFKRSFRRNDKGVTINVSKFIAHLINQQVAHEVLALEIMLLMLEVPTDDSVEVAIAFLKECGMKLMEISPAALNSVYDRLRAILMETSDDENPLDKRIRYMIEVAMQIRKEKFAAYPSIVDDLDLIEEDDQITHTLNLEEATNPENELNVFKLDPEFEKNENMYDEIRQEIIGDAEISSDEEEEDDEDDEDAENEGAAKPVTTEIIDNTEQNLVAFRREVYLTIQSSLDYQEAAHKLLKMKVKPELDNELCNMLVDCCAQQRTYERFYGLLIERFCRLRLEYQQTFEQIVRDAYSTVHRFEITKLRNLARLVSHLLYTDAINWTILGDVKMTEEDTTSSGRIYIKYIFQELCEAMGLVKLYERVKDPTLSSAFAGLFPRDNPQNARFSINFFTMIGLGGLTIDLREWLEKGMKKRKEMMEAGVSDTDSSSSSDSSDSDSDDSSDSSDSSDSDSDSDSSDSSDSEDDKKKKNKKSKEVGVSKKNKKSKEAEKENRRHAEKEVKEEPLSDDESRRHRDRRDAKRDNRDRRREKSPDKRRQEDEDRRNGRDEKKDRRHRDDVEDARRGRRDEREERTRDRENGNERKRERNDDRRKRDDEDRSRDDDRKKDRHDRSKERERRKRSPSREETRRRSVEREPRRGREVDTGDSRRRRDRS</sequence>
<feature type="compositionally biased region" description="Basic residues" evidence="8">
    <location>
        <begin position="115"/>
        <end position="135"/>
    </location>
</feature>
<evidence type="ECO:0000256" key="5">
    <source>
        <dbReference type="ARBA" id="ARBA00023242"/>
    </source>
</evidence>
<dbReference type="PANTHER" id="PTHR18034">
    <property type="entry name" value="CELL CYCLE CONTROL PROTEIN CWF22-RELATED"/>
    <property type="match status" value="1"/>
</dbReference>
<keyword evidence="3" id="KW-0507">mRNA processing</keyword>
<dbReference type="InterPro" id="IPR003890">
    <property type="entry name" value="MIF4G-like_typ-3"/>
</dbReference>
<dbReference type="GO" id="GO:0000398">
    <property type="term" value="P:mRNA splicing, via spliceosome"/>
    <property type="evidence" value="ECO:0007669"/>
    <property type="project" value="TreeGrafter"/>
</dbReference>
<organism evidence="10 11">
    <name type="scientific">Caenorhabditis auriculariae</name>
    <dbReference type="NCBI Taxonomy" id="2777116"/>
    <lineage>
        <taxon>Eukaryota</taxon>
        <taxon>Metazoa</taxon>
        <taxon>Ecdysozoa</taxon>
        <taxon>Nematoda</taxon>
        <taxon>Chromadorea</taxon>
        <taxon>Rhabditida</taxon>
        <taxon>Rhabditina</taxon>
        <taxon>Rhabditomorpha</taxon>
        <taxon>Rhabditoidea</taxon>
        <taxon>Rhabditidae</taxon>
        <taxon>Peloderinae</taxon>
        <taxon>Caenorhabditis</taxon>
    </lineage>
</organism>
<evidence type="ECO:0000313" key="10">
    <source>
        <dbReference type="EMBL" id="CAD6195532.1"/>
    </source>
</evidence>
<dbReference type="GO" id="GO:0016607">
    <property type="term" value="C:nuclear speck"/>
    <property type="evidence" value="ECO:0007669"/>
    <property type="project" value="UniProtKB-SubCell"/>
</dbReference>
<feature type="region of interest" description="Disordered" evidence="8">
    <location>
        <begin position="683"/>
        <end position="923"/>
    </location>
</feature>
<feature type="compositionally biased region" description="Basic and acidic residues" evidence="8">
    <location>
        <begin position="27"/>
        <end position="41"/>
    </location>
</feature>
<evidence type="ECO:0000259" key="9">
    <source>
        <dbReference type="PROSITE" id="PS51366"/>
    </source>
</evidence>
<evidence type="ECO:0000256" key="8">
    <source>
        <dbReference type="SAM" id="MobiDB-lite"/>
    </source>
</evidence>
<feature type="compositionally biased region" description="Basic and acidic residues" evidence="8">
    <location>
        <begin position="82"/>
        <end position="96"/>
    </location>
</feature>
<comment type="caution">
    <text evidence="10">The sequence shown here is derived from an EMBL/GenBank/DDBJ whole genome shotgun (WGS) entry which is preliminary data.</text>
</comment>
<feature type="region of interest" description="Disordered" evidence="8">
    <location>
        <begin position="440"/>
        <end position="472"/>
    </location>
</feature>
<dbReference type="SMART" id="SM00543">
    <property type="entry name" value="MIF4G"/>
    <property type="match status" value="1"/>
</dbReference>
<evidence type="ECO:0000256" key="4">
    <source>
        <dbReference type="ARBA" id="ARBA00023187"/>
    </source>
</evidence>
<feature type="compositionally biased region" description="Basic and acidic residues" evidence="8">
    <location>
        <begin position="754"/>
        <end position="884"/>
    </location>
</feature>
<dbReference type="PROSITE" id="PS51366">
    <property type="entry name" value="MI"/>
    <property type="match status" value="1"/>
</dbReference>
<keyword evidence="5" id="KW-0539">Nucleus</keyword>
<feature type="compositionally biased region" description="Acidic residues" evidence="8">
    <location>
        <begin position="703"/>
        <end position="732"/>
    </location>
</feature>
<keyword evidence="11" id="KW-1185">Reference proteome</keyword>
<dbReference type="SUPFAM" id="SSF48371">
    <property type="entry name" value="ARM repeat"/>
    <property type="match status" value="1"/>
</dbReference>
<dbReference type="Pfam" id="PF02847">
    <property type="entry name" value="MA3"/>
    <property type="match status" value="1"/>
</dbReference>
<evidence type="ECO:0000256" key="7">
    <source>
        <dbReference type="ARBA" id="ARBA00081621"/>
    </source>
</evidence>
<protein>
    <recommendedName>
        <fullName evidence="6">Lethal protein 858</fullName>
    </recommendedName>
    <alternativeName>
        <fullName evidence="7">Nucampholin</fullName>
    </alternativeName>
</protein>
<evidence type="ECO:0000256" key="3">
    <source>
        <dbReference type="ARBA" id="ARBA00022664"/>
    </source>
</evidence>
<evidence type="ECO:0000256" key="6">
    <source>
        <dbReference type="ARBA" id="ARBA00078696"/>
    </source>
</evidence>
<dbReference type="EMBL" id="CAJGYM010000057">
    <property type="protein sequence ID" value="CAD6195532.1"/>
    <property type="molecule type" value="Genomic_DNA"/>
</dbReference>
<reference evidence="10" key="1">
    <citation type="submission" date="2020-10" db="EMBL/GenBank/DDBJ databases">
        <authorList>
            <person name="Kikuchi T."/>
        </authorList>
    </citation>
    <scope>NUCLEOTIDE SEQUENCE</scope>
    <source>
        <strain evidence="10">NKZ352</strain>
    </source>
</reference>
<proteinExistence type="inferred from homology"/>
<feature type="domain" description="MI" evidence="9">
    <location>
        <begin position="483"/>
        <end position="599"/>
    </location>
</feature>
<feature type="compositionally biased region" description="Acidic residues" evidence="8">
    <location>
        <begin position="445"/>
        <end position="462"/>
    </location>
</feature>
<feature type="compositionally biased region" description="Low complexity" evidence="8">
    <location>
        <begin position="692"/>
        <end position="702"/>
    </location>
</feature>
<comment type="similarity">
    <text evidence="2">Belongs to the CWC22 family.</text>
</comment>
<dbReference type="GO" id="GO:0003723">
    <property type="term" value="F:RNA binding"/>
    <property type="evidence" value="ECO:0007669"/>
    <property type="project" value="InterPro"/>
</dbReference>
<dbReference type="Proteomes" id="UP000835052">
    <property type="component" value="Unassembled WGS sequence"/>
</dbReference>
<comment type="subcellular location">
    <subcellularLocation>
        <location evidence="1">Nucleus speckle</location>
    </subcellularLocation>
</comment>
<dbReference type="FunFam" id="1.25.40.180:FF:000004">
    <property type="entry name" value="pre-mRNA-splicing factor CWC22 homolog"/>
    <property type="match status" value="1"/>
</dbReference>
<dbReference type="GO" id="GO:0071013">
    <property type="term" value="C:catalytic step 2 spliceosome"/>
    <property type="evidence" value="ECO:0007669"/>
    <property type="project" value="TreeGrafter"/>
</dbReference>
<dbReference type="Gene3D" id="1.25.40.180">
    <property type="match status" value="1"/>
</dbReference>
<feature type="compositionally biased region" description="Basic and acidic residues" evidence="8">
    <location>
        <begin position="891"/>
        <end position="923"/>
    </location>
</feature>
<feature type="region of interest" description="Disordered" evidence="8">
    <location>
        <begin position="1"/>
        <end position="152"/>
    </location>
</feature>
<evidence type="ECO:0000313" key="11">
    <source>
        <dbReference type="Proteomes" id="UP000835052"/>
    </source>
</evidence>
<feature type="compositionally biased region" description="Pro residues" evidence="8">
    <location>
        <begin position="58"/>
        <end position="69"/>
    </location>
</feature>
<feature type="compositionally biased region" description="Low complexity" evidence="8">
    <location>
        <begin position="70"/>
        <end position="81"/>
    </location>
</feature>
<dbReference type="InterPro" id="IPR016024">
    <property type="entry name" value="ARM-type_fold"/>
</dbReference>
<evidence type="ECO:0000256" key="2">
    <source>
        <dbReference type="ARBA" id="ARBA00006856"/>
    </source>
</evidence>
<name>A0A8S1HKE8_9PELO</name>
<dbReference type="InterPro" id="IPR050781">
    <property type="entry name" value="CWC22_splicing_factor"/>
</dbReference>
<dbReference type="Pfam" id="PF02854">
    <property type="entry name" value="MIF4G"/>
    <property type="match status" value="1"/>
</dbReference>
<gene>
    <name evidence="10" type="ORF">CAUJ_LOCUS11451</name>
</gene>
<evidence type="ECO:0000256" key="1">
    <source>
        <dbReference type="ARBA" id="ARBA00004324"/>
    </source>
</evidence>
<accession>A0A8S1HKE8</accession>
<dbReference type="InterPro" id="IPR003891">
    <property type="entry name" value="Initiation_fac_eIF4g_MI"/>
</dbReference>
<keyword evidence="4" id="KW-0508">mRNA splicing</keyword>
<dbReference type="AlphaFoldDB" id="A0A8S1HKE8"/>
<dbReference type="OrthoDB" id="1924287at2759"/>
<dbReference type="PANTHER" id="PTHR18034:SF3">
    <property type="entry name" value="PRE-MRNA-SPLICING FACTOR CWC22 HOMOLOG"/>
    <property type="match status" value="1"/>
</dbReference>